<dbReference type="GeneID" id="95599091"/>
<dbReference type="Proteomes" id="UP001164506">
    <property type="component" value="Chromosome"/>
</dbReference>
<name>A0ABY6QRI3_9ACTN</name>
<dbReference type="EMBL" id="CP084204">
    <property type="protein sequence ID" value="UZX20393.1"/>
    <property type="molecule type" value="Genomic_DNA"/>
</dbReference>
<organism evidence="1 2">
    <name type="scientific">Streptomyces tanashiensis</name>
    <dbReference type="NCBI Taxonomy" id="67367"/>
    <lineage>
        <taxon>Bacteria</taxon>
        <taxon>Bacillati</taxon>
        <taxon>Actinomycetota</taxon>
        <taxon>Actinomycetes</taxon>
        <taxon>Kitasatosporales</taxon>
        <taxon>Streptomycetaceae</taxon>
        <taxon>Streptomyces</taxon>
    </lineage>
</organism>
<protein>
    <submittedName>
        <fullName evidence="1">Uncharacterized protein</fullName>
    </submittedName>
</protein>
<reference evidence="1" key="1">
    <citation type="submission" date="2021-09" db="EMBL/GenBank/DDBJ databases">
        <title>Complete genome sequence and metabolic characterization of Streptomyces tanashiensis DSM 731 the producer of antibacterial Kalafungin and diverse secondary metabolites.</title>
        <authorList>
            <person name="Abbasi M.N."/>
            <person name="Anwar M.N."/>
            <person name="Alam K."/>
            <person name="Shoaib M."/>
            <person name="Lin Z."/>
            <person name="Hayat M."/>
            <person name="Ali M.I."/>
            <person name="Malik H.M.T."/>
            <person name="Ahmed I."/>
            <person name="Li A."/>
            <person name="Hailong Wang H."/>
            <person name="Zhang Y."/>
        </authorList>
    </citation>
    <scope>NUCLEOTIDE SEQUENCE</scope>
    <source>
        <strain evidence="1">Kala</strain>
    </source>
</reference>
<proteinExistence type="predicted"/>
<gene>
    <name evidence="1" type="ORF">LDH80_06570</name>
</gene>
<evidence type="ECO:0000313" key="2">
    <source>
        <dbReference type="Proteomes" id="UP001164506"/>
    </source>
</evidence>
<keyword evidence="2" id="KW-1185">Reference proteome</keyword>
<sequence>MTTVDTLPHRHVLAAPTVPAWVRLARETAEACVLRRDADGGGKSVWITLPL</sequence>
<accession>A0ABY6QRI3</accession>
<evidence type="ECO:0000313" key="1">
    <source>
        <dbReference type="EMBL" id="UZX20393.1"/>
    </source>
</evidence>
<dbReference type="RefSeq" id="WP_190106211.1">
    <property type="nucleotide sequence ID" value="NZ_BMUH01000014.1"/>
</dbReference>